<organism evidence="12 13">
    <name type="scientific">Staphylococcus agnetis</name>
    <dbReference type="NCBI Taxonomy" id="985762"/>
    <lineage>
        <taxon>Bacteria</taxon>
        <taxon>Bacillati</taxon>
        <taxon>Bacillota</taxon>
        <taxon>Bacilli</taxon>
        <taxon>Bacillales</taxon>
        <taxon>Staphylococcaceae</taxon>
        <taxon>Staphylococcus</taxon>
    </lineage>
</organism>
<evidence type="ECO:0000256" key="5">
    <source>
        <dbReference type="ARBA" id="ARBA00012684"/>
    </source>
</evidence>
<dbReference type="InterPro" id="IPR027574">
    <property type="entry name" value="Thiaminase_II"/>
</dbReference>
<comment type="function">
    <text evidence="8">Catalyzes an amino-pyrimidine hydrolysis reaction at the C5' of the pyrimidine moiety of thiamine compounds, a reaction that is part of a thiamine salvage pathway. Thus, catalyzes the conversion of 4-amino-5-aminomethyl-2-methylpyrimidine to 4-amino-5-hydroxymethyl-2-methylpyrimidine (HMP). Is also able to catalyze the hydrolytic cleavage of thiamine; however, this thiaminase activity may not be physiologically relevant. Therefore, is probably involved in the regeneration of the thiamine pyrimidine from thiamine degraded products present in the environment, rather than in thiamine degradation.</text>
</comment>
<evidence type="ECO:0000256" key="1">
    <source>
        <dbReference type="ARBA" id="ARBA00001881"/>
    </source>
</evidence>
<dbReference type="EMBL" id="CP094809">
    <property type="protein sequence ID" value="UXU57948.1"/>
    <property type="molecule type" value="Genomic_DNA"/>
</dbReference>
<keyword evidence="10" id="KW-0378">Hydrolase</keyword>
<dbReference type="Proteomes" id="UP001065705">
    <property type="component" value="Chromosome"/>
</dbReference>
<keyword evidence="7 10" id="KW-0784">Thiamine biosynthesis</keyword>
<accession>A0ABD7TUN4</accession>
<proteinExistence type="inferred from homology"/>
<dbReference type="AlphaFoldDB" id="A0ABD7TUN4"/>
<dbReference type="Pfam" id="PF03070">
    <property type="entry name" value="TENA_THI-4"/>
    <property type="match status" value="1"/>
</dbReference>
<feature type="domain" description="Thiaminase-2/PQQC" evidence="11">
    <location>
        <begin position="9"/>
        <end position="217"/>
    </location>
</feature>
<evidence type="ECO:0000256" key="10">
    <source>
        <dbReference type="RuleBase" id="RU363093"/>
    </source>
</evidence>
<dbReference type="NCBIfam" id="TIGR04306">
    <property type="entry name" value="salvage_TenA"/>
    <property type="match status" value="1"/>
</dbReference>
<protein>
    <recommendedName>
        <fullName evidence="6 10">Aminopyrimidine aminohydrolase</fullName>
        <ecNumber evidence="5 10">3.5.99.2</ecNumber>
    </recommendedName>
</protein>
<dbReference type="PANTHER" id="PTHR43198">
    <property type="entry name" value="BIFUNCTIONAL TH2 PROTEIN"/>
    <property type="match status" value="1"/>
</dbReference>
<reference evidence="12" key="1">
    <citation type="submission" date="2022-03" db="EMBL/GenBank/DDBJ databases">
        <title>Comparative Genomics of East African Camel-Associated Staphylococcaceae spp.: Diversity and Inheritance of Traits Involved in Host-Pathogen Interactions.</title>
        <authorList>
            <person name="Akarsu H."/>
            <person name="Liljander A."/>
            <person name="Younan M."/>
            <person name="Brodard I."/>
            <person name="Glucks I."/>
            <person name="Labroussaa F."/>
            <person name="Overesch G."/>
            <person name="Kuhnert P."/>
            <person name="Perreten V."/>
            <person name="Drexler J.F."/>
            <person name="Corman V.M."/>
            <person name="Falquet L."/>
            <person name="Jores J."/>
        </authorList>
    </citation>
    <scope>NUCLEOTIDE SEQUENCE</scope>
    <source>
        <strain evidence="12">IVB6197</strain>
    </source>
</reference>
<evidence type="ECO:0000256" key="4">
    <source>
        <dbReference type="ARBA" id="ARBA00011881"/>
    </source>
</evidence>
<comment type="catalytic activity">
    <reaction evidence="1 10">
        <text>4-amino-5-aminomethyl-2-methylpyrimidine + H2O = 4-amino-5-hydroxymethyl-2-methylpyrimidine + NH4(+)</text>
        <dbReference type="Rhea" id="RHEA:31799"/>
        <dbReference type="ChEBI" id="CHEBI:15377"/>
        <dbReference type="ChEBI" id="CHEBI:16892"/>
        <dbReference type="ChEBI" id="CHEBI:28938"/>
        <dbReference type="ChEBI" id="CHEBI:63416"/>
        <dbReference type="EC" id="3.5.99.2"/>
    </reaction>
</comment>
<evidence type="ECO:0000256" key="7">
    <source>
        <dbReference type="ARBA" id="ARBA00022977"/>
    </source>
</evidence>
<name>A0ABD7TUN4_9STAP</name>
<comment type="similarity">
    <text evidence="3 10">Belongs to the TenA family.</text>
</comment>
<dbReference type="CDD" id="cd19360">
    <property type="entry name" value="TenA_C_SaTenA-like"/>
    <property type="match status" value="1"/>
</dbReference>
<dbReference type="GO" id="GO:0009228">
    <property type="term" value="P:thiamine biosynthetic process"/>
    <property type="evidence" value="ECO:0007669"/>
    <property type="project" value="UniProtKB-KW"/>
</dbReference>
<dbReference type="InterPro" id="IPR050967">
    <property type="entry name" value="Thiamine_Salvage_TenA"/>
</dbReference>
<dbReference type="RefSeq" id="WP_262619127.1">
    <property type="nucleotide sequence ID" value="NZ_CP094808.1"/>
</dbReference>
<evidence type="ECO:0000256" key="3">
    <source>
        <dbReference type="ARBA" id="ARBA00010264"/>
    </source>
</evidence>
<dbReference type="GO" id="GO:0050334">
    <property type="term" value="F:thiaminase activity"/>
    <property type="evidence" value="ECO:0007669"/>
    <property type="project" value="UniProtKB-EC"/>
</dbReference>
<comment type="pathway">
    <text evidence="2 10">Cofactor biosynthesis; thiamine diphosphate biosynthesis.</text>
</comment>
<sequence length="229" mass="26895">MSFSENLKQEAQPIIDAIYHDGFIQGMLKGDISKNAIQHYLKADARYLFEFAKIYALLIPKVDSKEDIQFLTEQIIFASSGEVDAHHILADYVNLSYNEIIQEGEWYPTADHYIKHMYFNAYHFDDVAYTIAAMAPCPYVYQQIGQRAMREHHFSSNHPLKAWFEFYAKGMDDLMNHIDHWLNHCAENTSNNAQQQLKRNFLESTVHERNFFNMAYTQEHWAFGGETYE</sequence>
<gene>
    <name evidence="12" type="primary">tenA</name>
    <name evidence="12" type="ORF">MUA95_03825</name>
</gene>
<evidence type="ECO:0000313" key="12">
    <source>
        <dbReference type="EMBL" id="UXU57948.1"/>
    </source>
</evidence>
<evidence type="ECO:0000259" key="11">
    <source>
        <dbReference type="Pfam" id="PF03070"/>
    </source>
</evidence>
<evidence type="ECO:0000256" key="9">
    <source>
        <dbReference type="ARBA" id="ARBA00048337"/>
    </source>
</evidence>
<dbReference type="PANTHER" id="PTHR43198:SF2">
    <property type="entry name" value="SI:CH1073-67J19.1-RELATED"/>
    <property type="match status" value="1"/>
</dbReference>
<comment type="subunit">
    <text evidence="4">Homotetramer.</text>
</comment>
<evidence type="ECO:0000313" key="13">
    <source>
        <dbReference type="Proteomes" id="UP001065705"/>
    </source>
</evidence>
<evidence type="ECO:0000256" key="8">
    <source>
        <dbReference type="ARBA" id="ARBA00045954"/>
    </source>
</evidence>
<comment type="catalytic activity">
    <reaction evidence="9 10">
        <text>thiamine + H2O = 5-(2-hydroxyethyl)-4-methylthiazole + 4-amino-5-hydroxymethyl-2-methylpyrimidine + H(+)</text>
        <dbReference type="Rhea" id="RHEA:17509"/>
        <dbReference type="ChEBI" id="CHEBI:15377"/>
        <dbReference type="ChEBI" id="CHEBI:15378"/>
        <dbReference type="ChEBI" id="CHEBI:16892"/>
        <dbReference type="ChEBI" id="CHEBI:17957"/>
        <dbReference type="ChEBI" id="CHEBI:18385"/>
        <dbReference type="EC" id="3.5.99.2"/>
    </reaction>
</comment>
<evidence type="ECO:0000256" key="2">
    <source>
        <dbReference type="ARBA" id="ARBA00004948"/>
    </source>
</evidence>
<dbReference type="Gene3D" id="1.20.910.10">
    <property type="entry name" value="Heme oxygenase-like"/>
    <property type="match status" value="1"/>
</dbReference>
<dbReference type="InterPro" id="IPR016084">
    <property type="entry name" value="Haem_Oase-like_multi-hlx"/>
</dbReference>
<dbReference type="SUPFAM" id="SSF48613">
    <property type="entry name" value="Heme oxygenase-like"/>
    <property type="match status" value="1"/>
</dbReference>
<dbReference type="InterPro" id="IPR004305">
    <property type="entry name" value="Thiaminase-2/PQQC"/>
</dbReference>
<dbReference type="EC" id="3.5.99.2" evidence="5 10"/>
<evidence type="ECO:0000256" key="6">
    <source>
        <dbReference type="ARBA" id="ARBA00013647"/>
    </source>
</evidence>